<keyword evidence="2 3" id="KW-0378">Hydrolase</keyword>
<comment type="function">
    <text evidence="3">Nucleoside triphosphate pyrophosphatase that hydrolyzes dTTP and UTP. May have a dual role in cell division arrest and in preventing the incorporation of modified nucleotides into cellular nucleic acids.</text>
</comment>
<evidence type="ECO:0000256" key="3">
    <source>
        <dbReference type="HAMAP-Rule" id="MF_00528"/>
    </source>
</evidence>
<dbReference type="NCBIfam" id="TIGR00172">
    <property type="entry name" value="maf"/>
    <property type="match status" value="1"/>
</dbReference>
<dbReference type="EC" id="3.6.1.9" evidence="3"/>
<dbReference type="PIRSF" id="PIRSF006305">
    <property type="entry name" value="Maf"/>
    <property type="match status" value="1"/>
</dbReference>
<dbReference type="RefSeq" id="WP_077197916.1">
    <property type="nucleotide sequence ID" value="NZ_LBFC01000006.1"/>
</dbReference>
<protein>
    <recommendedName>
        <fullName evidence="3">dTTP/UTP pyrophosphatase</fullName>
        <shortName evidence="3">dTTPase/UTPase</shortName>
        <ecNumber evidence="3">3.6.1.9</ecNumber>
    </recommendedName>
    <alternativeName>
        <fullName evidence="3">Nucleoside triphosphate pyrophosphatase</fullName>
    </alternativeName>
    <alternativeName>
        <fullName evidence="3">Nucleotide pyrophosphatase</fullName>
        <shortName evidence="3">Nucleotide PPase</shortName>
    </alternativeName>
</protein>
<comment type="subcellular location">
    <subcellularLocation>
        <location evidence="3">Cytoplasm</location>
    </subcellularLocation>
</comment>
<feature type="site" description="Important for substrate specificity" evidence="3">
    <location>
        <position position="11"/>
    </location>
</feature>
<dbReference type="Proteomes" id="UP000242616">
    <property type="component" value="Unassembled WGS sequence"/>
</dbReference>
<comment type="catalytic activity">
    <reaction evidence="3">
        <text>dTTP + H2O = dTMP + diphosphate + H(+)</text>
        <dbReference type="Rhea" id="RHEA:28534"/>
        <dbReference type="ChEBI" id="CHEBI:15377"/>
        <dbReference type="ChEBI" id="CHEBI:15378"/>
        <dbReference type="ChEBI" id="CHEBI:33019"/>
        <dbReference type="ChEBI" id="CHEBI:37568"/>
        <dbReference type="ChEBI" id="CHEBI:63528"/>
        <dbReference type="EC" id="3.6.1.9"/>
    </reaction>
</comment>
<dbReference type="InterPro" id="IPR029001">
    <property type="entry name" value="ITPase-like_fam"/>
</dbReference>
<name>A0ABX3IMF3_9BACT</name>
<feature type="site" description="Important for substrate specificity" evidence="3">
    <location>
        <position position="65"/>
    </location>
</feature>
<evidence type="ECO:0000313" key="5">
    <source>
        <dbReference type="Proteomes" id="UP000242616"/>
    </source>
</evidence>
<proteinExistence type="inferred from homology"/>
<dbReference type="Gene3D" id="3.90.950.10">
    <property type="match status" value="1"/>
</dbReference>
<gene>
    <name evidence="4" type="ORF">XJ44_02165</name>
</gene>
<comment type="caution">
    <text evidence="3">Lacks conserved residue(s) required for the propagation of feature annotation.</text>
</comment>
<dbReference type="Pfam" id="PF02545">
    <property type="entry name" value="Maf"/>
    <property type="match status" value="1"/>
</dbReference>
<dbReference type="HAMAP" id="MF_00528">
    <property type="entry name" value="Maf"/>
    <property type="match status" value="1"/>
</dbReference>
<evidence type="ECO:0000256" key="2">
    <source>
        <dbReference type="ARBA" id="ARBA00022801"/>
    </source>
</evidence>
<dbReference type="EMBL" id="LBFC01000006">
    <property type="protein sequence ID" value="ONN27793.1"/>
    <property type="molecule type" value="Genomic_DNA"/>
</dbReference>
<sequence length="198" mass="22386">MNLILATTSPRRIDIFKMLNITFKVIPPNINENINEKNPEELVKKLSLIKAKSIKEKGIIIAADTIVYFNGKIFGKPKDYDEAYNMLKTLSANWHTVYTGVTILTENETITFCEKTNVKFKPLTDELIKYYINTSKPFDKAGAYGIQELGAILVEKIEGDFYNVMGFPISKVWDILWDRGIINASTGKTSGGWCGKTF</sequence>
<keyword evidence="3" id="KW-0546">Nucleotide metabolism</keyword>
<dbReference type="PANTHER" id="PTHR43213:SF5">
    <property type="entry name" value="BIFUNCTIONAL DTTP_UTP PYROPHOSPHATASE_METHYLTRANSFERASE PROTEIN-RELATED"/>
    <property type="match status" value="1"/>
</dbReference>
<comment type="similarity">
    <text evidence="3">Belongs to the Maf family. YhdE subfamily.</text>
</comment>
<organism evidence="4 5">
    <name type="scientific">Thermosipho affectus</name>
    <dbReference type="NCBI Taxonomy" id="660294"/>
    <lineage>
        <taxon>Bacteria</taxon>
        <taxon>Thermotogati</taxon>
        <taxon>Thermotogota</taxon>
        <taxon>Thermotogae</taxon>
        <taxon>Thermotogales</taxon>
        <taxon>Fervidobacteriaceae</taxon>
        <taxon>Thermosipho</taxon>
    </lineage>
</organism>
<reference evidence="4 5" key="1">
    <citation type="submission" date="2015-06" db="EMBL/GenBank/DDBJ databases">
        <title>Genome sequencing of Thermotogales isolates from hydrothermal vents.</title>
        <authorList>
            <person name="Haverkamp T.H."/>
            <person name="Kublanov I.V."/>
            <person name="Nesbo C.L."/>
        </authorList>
    </citation>
    <scope>NUCLEOTIDE SEQUENCE [LARGE SCALE GENOMIC DNA]</scope>
    <source>
        <strain evidence="5">ik275mar</strain>
    </source>
</reference>
<dbReference type="CDD" id="cd00555">
    <property type="entry name" value="Maf"/>
    <property type="match status" value="1"/>
</dbReference>
<feature type="site" description="Important for substrate specificity" evidence="3">
    <location>
        <position position="147"/>
    </location>
</feature>
<evidence type="ECO:0000313" key="4">
    <source>
        <dbReference type="EMBL" id="ONN27793.1"/>
    </source>
</evidence>
<comment type="catalytic activity">
    <reaction evidence="3">
        <text>UTP + H2O = UMP + diphosphate + H(+)</text>
        <dbReference type="Rhea" id="RHEA:29395"/>
        <dbReference type="ChEBI" id="CHEBI:15377"/>
        <dbReference type="ChEBI" id="CHEBI:15378"/>
        <dbReference type="ChEBI" id="CHEBI:33019"/>
        <dbReference type="ChEBI" id="CHEBI:46398"/>
        <dbReference type="ChEBI" id="CHEBI:57865"/>
        <dbReference type="EC" id="3.6.1.9"/>
    </reaction>
</comment>
<dbReference type="SUPFAM" id="SSF52972">
    <property type="entry name" value="ITPase-like"/>
    <property type="match status" value="1"/>
</dbReference>
<comment type="caution">
    <text evidence="4">The sequence shown here is derived from an EMBL/GenBank/DDBJ whole genome shotgun (WGS) entry which is preliminary data.</text>
</comment>
<keyword evidence="5" id="KW-1185">Reference proteome</keyword>
<comment type="cofactor">
    <cofactor evidence="1 3">
        <name>a divalent metal cation</name>
        <dbReference type="ChEBI" id="CHEBI:60240"/>
    </cofactor>
</comment>
<evidence type="ECO:0000256" key="1">
    <source>
        <dbReference type="ARBA" id="ARBA00001968"/>
    </source>
</evidence>
<feature type="active site" description="Proton acceptor" evidence="3">
    <location>
        <position position="64"/>
    </location>
</feature>
<dbReference type="InterPro" id="IPR003697">
    <property type="entry name" value="Maf-like"/>
</dbReference>
<dbReference type="PANTHER" id="PTHR43213">
    <property type="entry name" value="BIFUNCTIONAL DTTP/UTP PYROPHOSPHATASE/METHYLTRANSFERASE PROTEIN-RELATED"/>
    <property type="match status" value="1"/>
</dbReference>
<keyword evidence="3" id="KW-0963">Cytoplasm</keyword>
<accession>A0ABX3IMF3</accession>